<dbReference type="GO" id="GO:0009044">
    <property type="term" value="F:xylan 1,4-beta-xylosidase activity"/>
    <property type="evidence" value="ECO:0007669"/>
    <property type="project" value="InterPro"/>
</dbReference>
<evidence type="ECO:0000256" key="1">
    <source>
        <dbReference type="ARBA" id="ARBA00005336"/>
    </source>
</evidence>
<comment type="similarity">
    <text evidence="1">Belongs to the glycosyl hydrolase 3 family.</text>
</comment>
<evidence type="ECO:0000259" key="4">
    <source>
        <dbReference type="SMART" id="SM01217"/>
    </source>
</evidence>
<protein>
    <submittedName>
        <fullName evidence="5">Glycosyl hydrolase</fullName>
    </submittedName>
</protein>
<evidence type="ECO:0000313" key="5">
    <source>
        <dbReference type="EMBL" id="RGU55131.1"/>
    </source>
</evidence>
<keyword evidence="3 5" id="KW-0378">Hydrolase</keyword>
<dbReference type="InterPro" id="IPR002772">
    <property type="entry name" value="Glyco_hydro_3_C"/>
</dbReference>
<dbReference type="GO" id="GO:0046556">
    <property type="term" value="F:alpha-L-arabinofuranosidase activity"/>
    <property type="evidence" value="ECO:0007669"/>
    <property type="project" value="TreeGrafter"/>
</dbReference>
<dbReference type="Gene3D" id="3.20.20.300">
    <property type="entry name" value="Glycoside hydrolase, family 3, N-terminal domain"/>
    <property type="match status" value="1"/>
</dbReference>
<dbReference type="InterPro" id="IPR017853">
    <property type="entry name" value="GH"/>
</dbReference>
<sequence length="738" mass="81601">MKTLYRLGLLVLWSGVLPVQAVVPDSTLNMPFRNTGLSFEERVNDLVGRLTLEEKISQMQHTAVGIERLGIPAYNWWNECLHGVGRSGDKVTVFPQAIGMAATFDAPALERMGEITSDEARAIYHEAIRQGKVGEQYKGLTFWTPNINIFRDPRWGRGQETYGEDPYLTGVMGSAIVKGLQGNDPKYLKTSACAKHYAVHSGPEVGRHEFDAQVSAYDLWDTYLPAFHELVENAGVSSVMCAYNRFEGQPCCGNDRLMMTILRDLWGFEGYVTSDCGAIDDFFRFHKTHPDESSASADAVIHGTDLECGSVYKALSEAVRKGQLSEQQIDVCVKRLFLIRFRLGMFDPEEQVAYNRIPYTVLESEAHRQHALKMARESMVLLKNEKHTLPLRQQLKKIVVIGPNADEPEVQLGNYNGFPSRIVTPLEGIRARAGAEVVYVKGSNYTTALPDETAKLAEAIQGADLAIYVGGISPRLEGEEGDAGKEKLDGFKGGDRTSIALPEIQTAVMKQVKTAGIPLVFVVMSGSALGFEWEAEHADAIVQAWYGGQAAGTAIAEVLFGDYNPGGRLPVTFYRSDKDLPDFLDYSMVNRTYRYFQGEPLYPFGFGLSYTTFKYTHLQCPREVNTGDKMEVSVKVKNTGKVAGDEVVQLYLSHSEGEQPKPICALQGVKRIFLQPGESQEVRFELKPEQLALVDDAGRTICSPGRMQVYVGGGQPRYSTTGLKAAVTIIGDTCILEE</sequence>
<accession>A0A412TN00</accession>
<feature type="domain" description="Fibronectin type III-like" evidence="4">
    <location>
        <begin position="646"/>
        <end position="715"/>
    </location>
</feature>
<dbReference type="GO" id="GO:0045493">
    <property type="term" value="P:xylan catabolic process"/>
    <property type="evidence" value="ECO:0007669"/>
    <property type="project" value="InterPro"/>
</dbReference>
<dbReference type="SMART" id="SM01217">
    <property type="entry name" value="Fn3_like"/>
    <property type="match status" value="1"/>
</dbReference>
<dbReference type="SUPFAM" id="SSF51445">
    <property type="entry name" value="(Trans)glycosidases"/>
    <property type="match status" value="1"/>
</dbReference>
<dbReference type="Pfam" id="PF14310">
    <property type="entry name" value="Fn3-like"/>
    <property type="match status" value="1"/>
</dbReference>
<dbReference type="Pfam" id="PF00933">
    <property type="entry name" value="Glyco_hydro_3"/>
    <property type="match status" value="1"/>
</dbReference>
<dbReference type="InterPro" id="IPR044993">
    <property type="entry name" value="BXL"/>
</dbReference>
<dbReference type="GO" id="GO:0031222">
    <property type="term" value="P:arabinan catabolic process"/>
    <property type="evidence" value="ECO:0007669"/>
    <property type="project" value="TreeGrafter"/>
</dbReference>
<dbReference type="Proteomes" id="UP000284243">
    <property type="component" value="Unassembled WGS sequence"/>
</dbReference>
<comment type="caution">
    <text evidence="5">The sequence shown here is derived from an EMBL/GenBank/DDBJ whole genome shotgun (WGS) entry which is preliminary data.</text>
</comment>
<organism evidence="5 6">
    <name type="scientific">Odoribacter splanchnicus</name>
    <dbReference type="NCBI Taxonomy" id="28118"/>
    <lineage>
        <taxon>Bacteria</taxon>
        <taxon>Pseudomonadati</taxon>
        <taxon>Bacteroidota</taxon>
        <taxon>Bacteroidia</taxon>
        <taxon>Bacteroidales</taxon>
        <taxon>Odoribacteraceae</taxon>
        <taxon>Odoribacter</taxon>
    </lineage>
</organism>
<dbReference type="Pfam" id="PF01915">
    <property type="entry name" value="Glyco_hydro_3_C"/>
    <property type="match status" value="1"/>
</dbReference>
<keyword evidence="2" id="KW-0732">Signal</keyword>
<name>A0A412TN00_9BACT</name>
<proteinExistence type="inferred from homology"/>
<dbReference type="PANTHER" id="PTHR42721:SF3">
    <property type="entry name" value="BETA-D-XYLOSIDASE 5-RELATED"/>
    <property type="match status" value="1"/>
</dbReference>
<dbReference type="EMBL" id="QRYC01000021">
    <property type="protein sequence ID" value="RGU55131.1"/>
    <property type="molecule type" value="Genomic_DNA"/>
</dbReference>
<dbReference type="PRINTS" id="PR00133">
    <property type="entry name" value="GLHYDRLASE3"/>
</dbReference>
<dbReference type="InterPro" id="IPR036881">
    <property type="entry name" value="Glyco_hydro_3_C_sf"/>
</dbReference>
<dbReference type="AlphaFoldDB" id="A0A412TN00"/>
<dbReference type="InterPro" id="IPR026891">
    <property type="entry name" value="Fn3-like"/>
</dbReference>
<evidence type="ECO:0000313" key="6">
    <source>
        <dbReference type="Proteomes" id="UP000284243"/>
    </source>
</evidence>
<dbReference type="PANTHER" id="PTHR42721">
    <property type="entry name" value="SUGAR HYDROLASE-RELATED"/>
    <property type="match status" value="1"/>
</dbReference>
<reference evidence="5 6" key="1">
    <citation type="submission" date="2018-08" db="EMBL/GenBank/DDBJ databases">
        <title>A genome reference for cultivated species of the human gut microbiota.</title>
        <authorList>
            <person name="Zou Y."/>
            <person name="Xue W."/>
            <person name="Luo G."/>
        </authorList>
    </citation>
    <scope>NUCLEOTIDE SEQUENCE [LARGE SCALE GENOMIC DNA]</scope>
    <source>
        <strain evidence="5 6">AF16-14</strain>
    </source>
</reference>
<dbReference type="InterPro" id="IPR013783">
    <property type="entry name" value="Ig-like_fold"/>
</dbReference>
<gene>
    <name evidence="5" type="ORF">DWW57_13465</name>
</gene>
<dbReference type="Gene3D" id="2.60.40.10">
    <property type="entry name" value="Immunoglobulins"/>
    <property type="match status" value="1"/>
</dbReference>
<evidence type="ECO:0000256" key="2">
    <source>
        <dbReference type="ARBA" id="ARBA00022729"/>
    </source>
</evidence>
<dbReference type="InterPro" id="IPR001764">
    <property type="entry name" value="Glyco_hydro_3_N"/>
</dbReference>
<evidence type="ECO:0000256" key="3">
    <source>
        <dbReference type="ARBA" id="ARBA00022801"/>
    </source>
</evidence>
<dbReference type="SUPFAM" id="SSF52279">
    <property type="entry name" value="Beta-D-glucan exohydrolase, C-terminal domain"/>
    <property type="match status" value="1"/>
</dbReference>
<dbReference type="InterPro" id="IPR036962">
    <property type="entry name" value="Glyco_hydro_3_N_sf"/>
</dbReference>
<dbReference type="Gene3D" id="3.40.50.1700">
    <property type="entry name" value="Glycoside hydrolase family 3 C-terminal domain"/>
    <property type="match status" value="1"/>
</dbReference>